<keyword evidence="1" id="KW-0812">Transmembrane</keyword>
<dbReference type="InterPro" id="IPR000014">
    <property type="entry name" value="PAS"/>
</dbReference>
<feature type="transmembrane region" description="Helical" evidence="1">
    <location>
        <begin position="81"/>
        <end position="105"/>
    </location>
</feature>
<feature type="domain" description="TmcB/TmcC TPR repeats" evidence="2">
    <location>
        <begin position="285"/>
        <end position="384"/>
    </location>
</feature>
<feature type="non-terminal residue" evidence="3">
    <location>
        <position position="1127"/>
    </location>
</feature>
<dbReference type="Pfam" id="PF25474">
    <property type="entry name" value="TPR_TmcB"/>
    <property type="match status" value="1"/>
</dbReference>
<feature type="transmembrane region" description="Helical" evidence="1">
    <location>
        <begin position="114"/>
        <end position="133"/>
    </location>
</feature>
<evidence type="ECO:0000313" key="3">
    <source>
        <dbReference type="EMBL" id="CRZ03984.1"/>
    </source>
</evidence>
<keyword evidence="1" id="KW-0472">Membrane</keyword>
<feature type="non-terminal residue" evidence="3">
    <location>
        <position position="1"/>
    </location>
</feature>
<sequence length="1127" mass="124367">LEVLLSPLISGGHTAASYVSALIIFPIIAVICTIIKGTMIVTDPFSPSFTSMSHARFSIAQFLLRIQMVILYNIFPPSSFIPCLLCLTPSLALAYVFSMFGPYFVQLANQAQSVAAFIVFWAIFCKTIAYSVISGAVGLQIFLISAPFIAGAGFFIIKIRQAIVTDIPPLLMRNAFEVQVRIQTILQPVRFQRQHSHDFLVTVDNSDAHLAVCQTLFAQTSSCFPNSSFFYVFRAMFSFYYQASSFSALLYLEQAENHYPAWDAQYLIFKLRLEIQEFVVSTAEAKANIKFSEFNQALSTAVEADVDATLYQIKFWSMVNHATNEDLYDIGGEISKAMTNATSTYHQCVELSSSMSATALQLSAGFSRDILHDTVFSQGLAKSSEIAITSRRPNTDLELQKAYDKALFDDENIVLIISGDPNKLGQIQDCNTAAVNIFGFGDKAAMIRQNLTSLIPPPISLNHPNMMTANLQAGRQVFTGVTRLVFAMHRNRYIFPVLMYVSQFSTGLNGLSFLSVMSLEHPFKGDQIAMVDAASGLVTAVSSEFASWFQVDADVIASGKVRIDDFINSFTKNLHLFQLPNGHSLPITSLRRFIRESDESSYEFEVNISVSILGQNPNKAYLVIIHRGTGTSTIIPNNSIRNAGQIDLIINEDDNSIQRKPRLMSILSGRSTASGMAVRSNNTGTFVGISSEIRKRIRKGSSSRNLSHGLGKFQVLFYLTALVILILAIVTYATTSSMLGDFSSSVLFLTRSGTVRRLSSLQLGDQVHRLLLMHNGLWNESRDDVLVGMQASIDSLSVADLSVYKARSSLTTEQLRLLSEKVISASTKLTENGAGSKFITLLDLGLLVVSSARQLSKMNSSELTATQGVSAFSFLNSIRSVVPVFNRSTEMLQMQSEALYRSTKTWVMVLSFMPIPVMVCLVWAVVRPALNRAAKIKSAVGKLFSMVPSPAIHGIRVSCERRAKLHADIARSGLYRNARLTEYYNKTADIRVFENIPNNDDNIYDGPDSIPISKDKPWTGSFLDNLKISIGVILCITYFFATYMAGFNAVENTMIYKPAECNWAAYRQMAMLRVVLLLRMMAAEGISPLTKTSDTEILSAIDDLETVHLGLISGNSALGTVPVDSIY</sequence>
<protein>
    <recommendedName>
        <fullName evidence="2">TmcB/TmcC TPR repeats domain-containing protein</fullName>
    </recommendedName>
</protein>
<feature type="transmembrane region" description="Helical" evidence="1">
    <location>
        <begin position="15"/>
        <end position="35"/>
    </location>
</feature>
<dbReference type="InterPro" id="IPR052994">
    <property type="entry name" value="Tiny_macrocysts_regulators"/>
</dbReference>
<evidence type="ECO:0000256" key="1">
    <source>
        <dbReference type="SAM" id="Phobius"/>
    </source>
</evidence>
<feature type="transmembrane region" description="Helical" evidence="1">
    <location>
        <begin position="1026"/>
        <end position="1045"/>
    </location>
</feature>
<dbReference type="AlphaFoldDB" id="A0A0H5R6R3"/>
<accession>A0A0H5R6R3</accession>
<dbReference type="InterPro" id="IPR035965">
    <property type="entry name" value="PAS-like_dom_sf"/>
</dbReference>
<dbReference type="CDD" id="cd00130">
    <property type="entry name" value="PAS"/>
    <property type="match status" value="1"/>
</dbReference>
<feature type="transmembrane region" description="Helical" evidence="1">
    <location>
        <begin position="715"/>
        <end position="735"/>
    </location>
</feature>
<proteinExistence type="predicted"/>
<dbReference type="PANTHER" id="PTHR31600">
    <property type="entry name" value="TINY MACROCYSTS PROTEIN B-RELATED"/>
    <property type="match status" value="1"/>
</dbReference>
<feature type="transmembrane region" description="Helical" evidence="1">
    <location>
        <begin position="905"/>
        <end position="926"/>
    </location>
</feature>
<feature type="transmembrane region" description="Helical" evidence="1">
    <location>
        <begin position="139"/>
        <end position="157"/>
    </location>
</feature>
<reference evidence="3" key="1">
    <citation type="submission" date="2015-04" db="EMBL/GenBank/DDBJ databases">
        <title>The genome sequence of the plant pathogenic Rhizarian Plasmodiophora brassicae reveals insights in its biotrophic life cycle and the origin of chitin synthesis.</title>
        <authorList>
            <person name="Schwelm A."/>
            <person name="Fogelqvist J."/>
            <person name="Knaust A."/>
            <person name="Julke S."/>
            <person name="Lilja T."/>
            <person name="Dhandapani V."/>
            <person name="Bonilla-Rosso G."/>
            <person name="Karlsson M."/>
            <person name="Shevchenko A."/>
            <person name="Choi S.R."/>
            <person name="Kim H.G."/>
            <person name="Park J.Y."/>
            <person name="Lim Y.P."/>
            <person name="Ludwig-Muller J."/>
            <person name="Dixelius C."/>
        </authorList>
    </citation>
    <scope>NUCLEOTIDE SEQUENCE</scope>
    <source>
        <tissue evidence="3">Potato root galls</tissue>
    </source>
</reference>
<dbReference type="EMBL" id="HACM01003542">
    <property type="protein sequence ID" value="CRZ03984.1"/>
    <property type="molecule type" value="Transcribed_RNA"/>
</dbReference>
<name>A0A0H5R6R3_9EUKA</name>
<dbReference type="Gene3D" id="3.30.450.20">
    <property type="entry name" value="PAS domain"/>
    <property type="match status" value="1"/>
</dbReference>
<organism evidence="3">
    <name type="scientific">Spongospora subterranea</name>
    <dbReference type="NCBI Taxonomy" id="70186"/>
    <lineage>
        <taxon>Eukaryota</taxon>
        <taxon>Sar</taxon>
        <taxon>Rhizaria</taxon>
        <taxon>Endomyxa</taxon>
        <taxon>Phytomyxea</taxon>
        <taxon>Plasmodiophorida</taxon>
        <taxon>Plasmodiophoridae</taxon>
        <taxon>Spongospora</taxon>
    </lineage>
</organism>
<dbReference type="SUPFAM" id="SSF55785">
    <property type="entry name" value="PYP-like sensor domain (PAS domain)"/>
    <property type="match status" value="1"/>
</dbReference>
<evidence type="ECO:0000259" key="2">
    <source>
        <dbReference type="Pfam" id="PF25474"/>
    </source>
</evidence>
<keyword evidence="1" id="KW-1133">Transmembrane helix</keyword>
<dbReference type="InterPro" id="IPR057352">
    <property type="entry name" value="TPR_TmcB/C"/>
</dbReference>
<dbReference type="PANTHER" id="PTHR31600:SF2">
    <property type="entry name" value="GAMETE ENRICHED GENE 10 PROTEIN-RELATED"/>
    <property type="match status" value="1"/>
</dbReference>